<evidence type="ECO:0000313" key="2">
    <source>
        <dbReference type="Proteomes" id="UP000499080"/>
    </source>
</evidence>
<accession>A0A4Y2G162</accession>
<name>A0A4Y2G162_ARAVE</name>
<organism evidence="1 2">
    <name type="scientific">Araneus ventricosus</name>
    <name type="common">Orbweaver spider</name>
    <name type="synonym">Epeira ventricosa</name>
    <dbReference type="NCBI Taxonomy" id="182803"/>
    <lineage>
        <taxon>Eukaryota</taxon>
        <taxon>Metazoa</taxon>
        <taxon>Ecdysozoa</taxon>
        <taxon>Arthropoda</taxon>
        <taxon>Chelicerata</taxon>
        <taxon>Arachnida</taxon>
        <taxon>Araneae</taxon>
        <taxon>Araneomorphae</taxon>
        <taxon>Entelegynae</taxon>
        <taxon>Araneoidea</taxon>
        <taxon>Araneidae</taxon>
        <taxon>Araneus</taxon>
    </lineage>
</organism>
<proteinExistence type="predicted"/>
<evidence type="ECO:0000313" key="1">
    <source>
        <dbReference type="EMBL" id="GBM47363.1"/>
    </source>
</evidence>
<sequence>METKYCVSLPSNKLKSPTDQNVYRKRGKQYLKLEFTRKRCIQILLYRITCLQDGAISNNPFLQVFQHQLPKNALSGLGISLATLYVLLGLDKKSMFQGGKFNRYAILDKPCFLGQESGHFSAF</sequence>
<dbReference type="EMBL" id="BGPR01001176">
    <property type="protein sequence ID" value="GBM47363.1"/>
    <property type="molecule type" value="Genomic_DNA"/>
</dbReference>
<protein>
    <submittedName>
        <fullName evidence="1">Uncharacterized protein</fullName>
    </submittedName>
</protein>
<comment type="caution">
    <text evidence="1">The sequence shown here is derived from an EMBL/GenBank/DDBJ whole genome shotgun (WGS) entry which is preliminary data.</text>
</comment>
<reference evidence="1 2" key="1">
    <citation type="journal article" date="2019" name="Sci. Rep.">
        <title>Orb-weaving spider Araneus ventricosus genome elucidates the spidroin gene catalogue.</title>
        <authorList>
            <person name="Kono N."/>
            <person name="Nakamura H."/>
            <person name="Ohtoshi R."/>
            <person name="Moran D.A.P."/>
            <person name="Shinohara A."/>
            <person name="Yoshida Y."/>
            <person name="Fujiwara M."/>
            <person name="Mori M."/>
            <person name="Tomita M."/>
            <person name="Arakawa K."/>
        </authorList>
    </citation>
    <scope>NUCLEOTIDE SEQUENCE [LARGE SCALE GENOMIC DNA]</scope>
</reference>
<dbReference type="AlphaFoldDB" id="A0A4Y2G162"/>
<dbReference type="Proteomes" id="UP000499080">
    <property type="component" value="Unassembled WGS sequence"/>
</dbReference>
<keyword evidence="2" id="KW-1185">Reference proteome</keyword>
<gene>
    <name evidence="1" type="ORF">AVEN_66110_1</name>
</gene>